<evidence type="ECO:0000313" key="1">
    <source>
        <dbReference type="EMBL" id="CAB3224733.1"/>
    </source>
</evidence>
<accession>A0A8S0YYK8</accession>
<dbReference type="EMBL" id="CADEBD010000175">
    <property type="protein sequence ID" value="CAB3224733.1"/>
    <property type="molecule type" value="Genomic_DNA"/>
</dbReference>
<protein>
    <submittedName>
        <fullName evidence="1">Uncharacterized protein</fullName>
    </submittedName>
</protein>
<dbReference type="Pfam" id="PF02958">
    <property type="entry name" value="EcKL"/>
    <property type="match status" value="1"/>
</dbReference>
<gene>
    <name evidence="1" type="ORF">APLA_LOCUS1993</name>
</gene>
<reference evidence="1 2" key="1">
    <citation type="submission" date="2020-04" db="EMBL/GenBank/DDBJ databases">
        <authorList>
            <person name="Wallbank WR R."/>
            <person name="Pardo Diaz C."/>
            <person name="Kozak K."/>
            <person name="Martin S."/>
            <person name="Jiggins C."/>
            <person name="Moest M."/>
            <person name="Warren A I."/>
            <person name="Byers J.R.P. K."/>
            <person name="Montejo-Kovacevich G."/>
            <person name="Yen C E."/>
        </authorList>
    </citation>
    <scope>NUCLEOTIDE SEQUENCE [LARGE SCALE GENOMIC DNA]</scope>
</reference>
<comment type="caution">
    <text evidence="1">The sequence shown here is derived from an EMBL/GenBank/DDBJ whole genome shotgun (WGS) entry which is preliminary data.</text>
</comment>
<dbReference type="OrthoDB" id="4951845at2759"/>
<dbReference type="InterPro" id="IPR004119">
    <property type="entry name" value="EcKL"/>
</dbReference>
<dbReference type="AlphaFoldDB" id="A0A8S0YYK8"/>
<proteinExistence type="predicted"/>
<organism evidence="1 2">
    <name type="scientific">Arctia plantaginis</name>
    <name type="common">Wood tiger moth</name>
    <name type="synonym">Phalaena plantaginis</name>
    <dbReference type="NCBI Taxonomy" id="874455"/>
    <lineage>
        <taxon>Eukaryota</taxon>
        <taxon>Metazoa</taxon>
        <taxon>Ecdysozoa</taxon>
        <taxon>Arthropoda</taxon>
        <taxon>Hexapoda</taxon>
        <taxon>Insecta</taxon>
        <taxon>Pterygota</taxon>
        <taxon>Neoptera</taxon>
        <taxon>Endopterygota</taxon>
        <taxon>Lepidoptera</taxon>
        <taxon>Glossata</taxon>
        <taxon>Ditrysia</taxon>
        <taxon>Noctuoidea</taxon>
        <taxon>Erebidae</taxon>
        <taxon>Arctiinae</taxon>
        <taxon>Arctia</taxon>
    </lineage>
</organism>
<evidence type="ECO:0000313" key="2">
    <source>
        <dbReference type="Proteomes" id="UP000494256"/>
    </source>
</evidence>
<name>A0A8S0YYK8_ARCPL</name>
<sequence>MYEKKNAKTIKPFFFKLRMIDFQEVRYSSLAIDLNCILYLCIERNLRTHHFDALKFYGDEFGKRVFQMSVKGSGLLIIIDEKKLDEFAEQRVVKQQRTRCKRCHEITKERRRPNTN</sequence>
<dbReference type="Proteomes" id="UP000494256">
    <property type="component" value="Unassembled WGS sequence"/>
</dbReference>